<keyword evidence="3" id="KW-1185">Reference proteome</keyword>
<dbReference type="AlphaFoldDB" id="A0A2N3N792"/>
<evidence type="ECO:0000313" key="2">
    <source>
        <dbReference type="EMBL" id="PKS08309.1"/>
    </source>
</evidence>
<protein>
    <submittedName>
        <fullName evidence="2">Uncharacterized protein</fullName>
    </submittedName>
</protein>
<dbReference type="VEuPathDB" id="FungiDB:jhhlp_005253"/>
<feature type="compositionally biased region" description="Polar residues" evidence="1">
    <location>
        <begin position="32"/>
        <end position="66"/>
    </location>
</feature>
<dbReference type="EMBL" id="NLAX01000697">
    <property type="protein sequence ID" value="PKS08309.1"/>
    <property type="molecule type" value="Genomic_DNA"/>
</dbReference>
<feature type="region of interest" description="Disordered" evidence="1">
    <location>
        <begin position="1"/>
        <end position="82"/>
    </location>
</feature>
<evidence type="ECO:0000256" key="1">
    <source>
        <dbReference type="SAM" id="MobiDB-lite"/>
    </source>
</evidence>
<organism evidence="2 3">
    <name type="scientific">Lomentospora prolificans</name>
    <dbReference type="NCBI Taxonomy" id="41688"/>
    <lineage>
        <taxon>Eukaryota</taxon>
        <taxon>Fungi</taxon>
        <taxon>Dikarya</taxon>
        <taxon>Ascomycota</taxon>
        <taxon>Pezizomycotina</taxon>
        <taxon>Sordariomycetes</taxon>
        <taxon>Hypocreomycetidae</taxon>
        <taxon>Microascales</taxon>
        <taxon>Microascaceae</taxon>
        <taxon>Lomentospora</taxon>
    </lineage>
</organism>
<sequence>MSTHHHRTRGMAFPLSPESSPSATVVPHHNATKGSTSKTPRGTSKKASSANSKQDPASIRTGSPVSSRRRHEKLTRSRDIHLHDDKVGAKRVRRSSQMGFQSIGAWCDSYTQSEEALVIEENACDGYAGYANAPVPTPPQTPFIGRLDTPDLSPIMPFDTEFQICWDEEQEDRINETWCFSRQSKTEWQLDAALAHIAQTKARDRARP</sequence>
<comment type="caution">
    <text evidence="2">The sequence shown here is derived from an EMBL/GenBank/DDBJ whole genome shotgun (WGS) entry which is preliminary data.</text>
</comment>
<dbReference type="InParanoid" id="A0A2N3N792"/>
<evidence type="ECO:0000313" key="3">
    <source>
        <dbReference type="Proteomes" id="UP000233524"/>
    </source>
</evidence>
<reference evidence="2 3" key="1">
    <citation type="journal article" date="2017" name="G3 (Bethesda)">
        <title>First Draft Genome Sequence of the Pathogenic Fungus Lomentospora prolificans (Formerly Scedosporium prolificans).</title>
        <authorList>
            <person name="Luo R."/>
            <person name="Zimin A."/>
            <person name="Workman R."/>
            <person name="Fan Y."/>
            <person name="Pertea G."/>
            <person name="Grossman N."/>
            <person name="Wear M.P."/>
            <person name="Jia B."/>
            <person name="Miller H."/>
            <person name="Casadevall A."/>
            <person name="Timp W."/>
            <person name="Zhang S.X."/>
            <person name="Salzberg S.L."/>
        </authorList>
    </citation>
    <scope>NUCLEOTIDE SEQUENCE [LARGE SCALE GENOMIC DNA]</scope>
    <source>
        <strain evidence="2 3">JHH-5317</strain>
    </source>
</reference>
<proteinExistence type="predicted"/>
<dbReference type="OrthoDB" id="5245042at2759"/>
<gene>
    <name evidence="2" type="ORF">jhhlp_005253</name>
</gene>
<name>A0A2N3N792_9PEZI</name>
<dbReference type="Proteomes" id="UP000233524">
    <property type="component" value="Unassembled WGS sequence"/>
</dbReference>
<accession>A0A2N3N792</accession>